<proteinExistence type="predicted"/>
<evidence type="ECO:0000313" key="1">
    <source>
        <dbReference type="EMBL" id="PDH40247.1"/>
    </source>
</evidence>
<dbReference type="EMBL" id="NTKD01000014">
    <property type="protein sequence ID" value="PDH40247.1"/>
    <property type="molecule type" value="Genomic_DNA"/>
</dbReference>
<name>A0A2A5WVJ9_9GAMM</name>
<dbReference type="AlphaFoldDB" id="A0A2A5WVJ9"/>
<evidence type="ECO:0000313" key="2">
    <source>
        <dbReference type="Proteomes" id="UP000219327"/>
    </source>
</evidence>
<comment type="caution">
    <text evidence="1">The sequence shown here is derived from an EMBL/GenBank/DDBJ whole genome shotgun (WGS) entry which is preliminary data.</text>
</comment>
<organism evidence="1 2">
    <name type="scientific">OM182 bacterium MED-G24</name>
    <dbReference type="NCBI Taxonomy" id="1986255"/>
    <lineage>
        <taxon>Bacteria</taxon>
        <taxon>Pseudomonadati</taxon>
        <taxon>Pseudomonadota</taxon>
        <taxon>Gammaproteobacteria</taxon>
        <taxon>OMG group</taxon>
        <taxon>OM182 clade</taxon>
    </lineage>
</organism>
<protein>
    <submittedName>
        <fullName evidence="1">Uncharacterized protein</fullName>
    </submittedName>
</protein>
<accession>A0A2A5WVJ9</accession>
<gene>
    <name evidence="1" type="ORF">CNE99_04075</name>
</gene>
<reference evidence="1 2" key="1">
    <citation type="submission" date="2017-08" db="EMBL/GenBank/DDBJ databases">
        <title>Fine stratification of microbial communities through a metagenomic profile of the photic zone.</title>
        <authorList>
            <person name="Haro-Moreno J.M."/>
            <person name="Lopez-Perez M."/>
            <person name="De La Torre J."/>
            <person name="Picazo A."/>
            <person name="Camacho A."/>
            <person name="Rodriguez-Valera F."/>
        </authorList>
    </citation>
    <scope>NUCLEOTIDE SEQUENCE [LARGE SCALE GENOMIC DNA]</scope>
    <source>
        <strain evidence="1">MED-G24</strain>
    </source>
</reference>
<sequence length="205" mass="22283">MSDLEPVGEFGSAEWCEACGKAGAKMLEDAKLPIETAWGFSETYLYPPERMLEGGREISAFHFMVKDGQCSGGDGAPEECLALDGFHVSAVWGSICNQSRAIYDSVGQKERGADEGVMYQDIMAYVGRKDLWAKGKGGAAKSMNWPPEIVAAVTVGQGFHNVAASMQMPSPEYEGFPVTEKLVPIVSEMTDEQKDAFLGLLRIER</sequence>
<dbReference type="Proteomes" id="UP000219327">
    <property type="component" value="Unassembled WGS sequence"/>
</dbReference>